<accession>A0A4Y2SS82</accession>
<dbReference type="PANTHER" id="PTHR36688">
    <property type="entry name" value="ENDO/EXONUCLEASE/PHOSPHATASE DOMAIN-CONTAINING PROTEIN"/>
    <property type="match status" value="1"/>
</dbReference>
<dbReference type="InterPro" id="IPR043502">
    <property type="entry name" value="DNA/RNA_pol_sf"/>
</dbReference>
<evidence type="ECO:0000313" key="2">
    <source>
        <dbReference type="EMBL" id="GBN90360.1"/>
    </source>
</evidence>
<dbReference type="PANTHER" id="PTHR36688:SF1">
    <property type="entry name" value="ENDONUCLEASE_EXONUCLEASE_PHOSPHATASE DOMAIN-CONTAINING PROTEIN"/>
    <property type="match status" value="1"/>
</dbReference>
<dbReference type="EMBL" id="BGPR01023287">
    <property type="protein sequence ID" value="GBN90360.1"/>
    <property type="molecule type" value="Genomic_DNA"/>
</dbReference>
<evidence type="ECO:0000313" key="3">
    <source>
        <dbReference type="Proteomes" id="UP000499080"/>
    </source>
</evidence>
<dbReference type="GO" id="GO:0071897">
    <property type="term" value="P:DNA biosynthetic process"/>
    <property type="evidence" value="ECO:0007669"/>
    <property type="project" value="UniProtKB-ARBA"/>
</dbReference>
<dbReference type="Pfam" id="PF00078">
    <property type="entry name" value="RVT_1"/>
    <property type="match status" value="1"/>
</dbReference>
<name>A0A4Y2SS82_ARAVE</name>
<dbReference type="OrthoDB" id="6437545at2759"/>
<gene>
    <name evidence="2" type="ORF">AVEN_173831_1</name>
</gene>
<sequence>MCRLEDEIINAKISTSNPVKENYNYHDSKLPARRNPARKMFQTYHDPVLKRKLNKLNKQINKLDPKIETDAFTNELLNVNVTDGKVWKFVTPLKRKLKTFHHLMDRQVEKSTVVPILKPRKDSTNTTSYRPISLLPSLSNIAEHLILNRLNNYLKENKVICPEEFGFREKLSTSYQLIRVVEYVTEAFANKQKTGAAYLDIQKVFDRFLARLTYPQTYTLQDPLLPY</sequence>
<organism evidence="2 3">
    <name type="scientific">Araneus ventricosus</name>
    <name type="common">Orbweaver spider</name>
    <name type="synonym">Epeira ventricosa</name>
    <dbReference type="NCBI Taxonomy" id="182803"/>
    <lineage>
        <taxon>Eukaryota</taxon>
        <taxon>Metazoa</taxon>
        <taxon>Ecdysozoa</taxon>
        <taxon>Arthropoda</taxon>
        <taxon>Chelicerata</taxon>
        <taxon>Arachnida</taxon>
        <taxon>Araneae</taxon>
        <taxon>Araneomorphae</taxon>
        <taxon>Entelegynae</taxon>
        <taxon>Araneoidea</taxon>
        <taxon>Araneidae</taxon>
        <taxon>Araneus</taxon>
    </lineage>
</organism>
<evidence type="ECO:0000259" key="1">
    <source>
        <dbReference type="Pfam" id="PF00078"/>
    </source>
</evidence>
<proteinExistence type="predicted"/>
<comment type="caution">
    <text evidence="2">The sequence shown here is derived from an EMBL/GenBank/DDBJ whole genome shotgun (WGS) entry which is preliminary data.</text>
</comment>
<dbReference type="InterPro" id="IPR000477">
    <property type="entry name" value="RT_dom"/>
</dbReference>
<feature type="domain" description="Reverse transcriptase" evidence="1">
    <location>
        <begin position="122"/>
        <end position="207"/>
    </location>
</feature>
<protein>
    <recommendedName>
        <fullName evidence="1">Reverse transcriptase domain-containing protein</fullName>
    </recommendedName>
</protein>
<dbReference type="Proteomes" id="UP000499080">
    <property type="component" value="Unassembled WGS sequence"/>
</dbReference>
<dbReference type="SUPFAM" id="SSF56672">
    <property type="entry name" value="DNA/RNA polymerases"/>
    <property type="match status" value="1"/>
</dbReference>
<dbReference type="AlphaFoldDB" id="A0A4Y2SS82"/>
<dbReference type="InterPro" id="IPR052560">
    <property type="entry name" value="RdDP_mobile_element"/>
</dbReference>
<keyword evidence="3" id="KW-1185">Reference proteome</keyword>
<reference evidence="2 3" key="1">
    <citation type="journal article" date="2019" name="Sci. Rep.">
        <title>Orb-weaving spider Araneus ventricosus genome elucidates the spidroin gene catalogue.</title>
        <authorList>
            <person name="Kono N."/>
            <person name="Nakamura H."/>
            <person name="Ohtoshi R."/>
            <person name="Moran D.A.P."/>
            <person name="Shinohara A."/>
            <person name="Yoshida Y."/>
            <person name="Fujiwara M."/>
            <person name="Mori M."/>
            <person name="Tomita M."/>
            <person name="Arakawa K."/>
        </authorList>
    </citation>
    <scope>NUCLEOTIDE SEQUENCE [LARGE SCALE GENOMIC DNA]</scope>
</reference>